<accession>A0ABU6SGF5</accession>
<dbReference type="EMBL" id="JASCZI010060710">
    <property type="protein sequence ID" value="MED6135475.1"/>
    <property type="molecule type" value="Genomic_DNA"/>
</dbReference>
<reference evidence="1 2" key="1">
    <citation type="journal article" date="2023" name="Plants (Basel)">
        <title>Bridging the Gap: Combining Genomics and Transcriptomics Approaches to Understand Stylosanthes scabra, an Orphan Legume from the Brazilian Caatinga.</title>
        <authorList>
            <person name="Ferreira-Neto J.R.C."/>
            <person name="da Silva M.D."/>
            <person name="Binneck E."/>
            <person name="de Melo N.F."/>
            <person name="da Silva R.H."/>
            <person name="de Melo A.L.T.M."/>
            <person name="Pandolfi V."/>
            <person name="Bustamante F.O."/>
            <person name="Brasileiro-Vidal A.C."/>
            <person name="Benko-Iseppon A.M."/>
        </authorList>
    </citation>
    <scope>NUCLEOTIDE SEQUENCE [LARGE SCALE GENOMIC DNA]</scope>
    <source>
        <tissue evidence="1">Leaves</tissue>
    </source>
</reference>
<organism evidence="1 2">
    <name type="scientific">Stylosanthes scabra</name>
    <dbReference type="NCBI Taxonomy" id="79078"/>
    <lineage>
        <taxon>Eukaryota</taxon>
        <taxon>Viridiplantae</taxon>
        <taxon>Streptophyta</taxon>
        <taxon>Embryophyta</taxon>
        <taxon>Tracheophyta</taxon>
        <taxon>Spermatophyta</taxon>
        <taxon>Magnoliopsida</taxon>
        <taxon>eudicotyledons</taxon>
        <taxon>Gunneridae</taxon>
        <taxon>Pentapetalae</taxon>
        <taxon>rosids</taxon>
        <taxon>fabids</taxon>
        <taxon>Fabales</taxon>
        <taxon>Fabaceae</taxon>
        <taxon>Papilionoideae</taxon>
        <taxon>50 kb inversion clade</taxon>
        <taxon>dalbergioids sensu lato</taxon>
        <taxon>Dalbergieae</taxon>
        <taxon>Pterocarpus clade</taxon>
        <taxon>Stylosanthes</taxon>
    </lineage>
</organism>
<evidence type="ECO:0000313" key="1">
    <source>
        <dbReference type="EMBL" id="MED6135475.1"/>
    </source>
</evidence>
<name>A0ABU6SGF5_9FABA</name>
<protein>
    <submittedName>
        <fullName evidence="1">Uncharacterized protein</fullName>
    </submittedName>
</protein>
<evidence type="ECO:0000313" key="2">
    <source>
        <dbReference type="Proteomes" id="UP001341840"/>
    </source>
</evidence>
<comment type="caution">
    <text evidence="1">The sequence shown here is derived from an EMBL/GenBank/DDBJ whole genome shotgun (WGS) entry which is preliminary data.</text>
</comment>
<sequence length="148" mass="16424">MVELRRNSITVAVLPSPKPPLSLNLTPPSSMAEPTELPLLPFLQSPSELRSSAVTKSRLLPLLHVTSQVAALFLEVLVRGLRKGVSKGVSELFEMVPSVKESIRASRESIPTTLDLKKMRFWDFRVDSPIARIDSKLHREQGSCLNIV</sequence>
<keyword evidence="2" id="KW-1185">Reference proteome</keyword>
<dbReference type="Proteomes" id="UP001341840">
    <property type="component" value="Unassembled WGS sequence"/>
</dbReference>
<proteinExistence type="predicted"/>
<gene>
    <name evidence="1" type="ORF">PIB30_046816</name>
</gene>